<dbReference type="STRING" id="145388.A0A0D2MEH0"/>
<evidence type="ECO:0000256" key="4">
    <source>
        <dbReference type="ARBA" id="ARBA00022692"/>
    </source>
</evidence>
<evidence type="ECO:0000256" key="7">
    <source>
        <dbReference type="ARBA" id="ARBA00023136"/>
    </source>
</evidence>
<evidence type="ECO:0000256" key="1">
    <source>
        <dbReference type="ARBA" id="ARBA00004141"/>
    </source>
</evidence>
<name>A0A0D2MEH0_9CHLO</name>
<evidence type="ECO:0000313" key="10">
    <source>
        <dbReference type="EMBL" id="KIZ01540.1"/>
    </source>
</evidence>
<feature type="transmembrane region" description="Helical" evidence="8">
    <location>
        <begin position="101"/>
        <end position="122"/>
    </location>
</feature>
<evidence type="ECO:0000256" key="8">
    <source>
        <dbReference type="SAM" id="Phobius"/>
    </source>
</evidence>
<dbReference type="GO" id="GO:0016020">
    <property type="term" value="C:membrane"/>
    <property type="evidence" value="ECO:0007669"/>
    <property type="project" value="UniProtKB-SubCell"/>
</dbReference>
<dbReference type="RefSeq" id="XP_013900559.1">
    <property type="nucleotide sequence ID" value="XM_014045105.1"/>
</dbReference>
<dbReference type="PANTHER" id="PTHR22950:SF458">
    <property type="entry name" value="SODIUM-COUPLED NEUTRAL AMINO ACID TRANSPORTER 11-RELATED"/>
    <property type="match status" value="1"/>
</dbReference>
<comment type="similarity">
    <text evidence="2">Belongs to the amino acid/polyamine transporter 2 family.</text>
</comment>
<dbReference type="EMBL" id="KK101258">
    <property type="protein sequence ID" value="KIZ01540.1"/>
    <property type="molecule type" value="Genomic_DNA"/>
</dbReference>
<evidence type="ECO:0000256" key="6">
    <source>
        <dbReference type="ARBA" id="ARBA00022989"/>
    </source>
</evidence>
<dbReference type="Proteomes" id="UP000054498">
    <property type="component" value="Unassembled WGS sequence"/>
</dbReference>
<dbReference type="PANTHER" id="PTHR22950">
    <property type="entry name" value="AMINO ACID TRANSPORTER"/>
    <property type="match status" value="1"/>
</dbReference>
<protein>
    <recommendedName>
        <fullName evidence="9">Amino acid transporter transmembrane domain-containing protein</fullName>
    </recommendedName>
</protein>
<dbReference type="GeneID" id="25739295"/>
<keyword evidence="11" id="KW-1185">Reference proteome</keyword>
<evidence type="ECO:0000259" key="9">
    <source>
        <dbReference type="Pfam" id="PF01490"/>
    </source>
</evidence>
<keyword evidence="4 8" id="KW-0812">Transmembrane</keyword>
<keyword evidence="3" id="KW-0813">Transport</keyword>
<feature type="transmembrane region" description="Helical" evidence="8">
    <location>
        <begin position="58"/>
        <end position="80"/>
    </location>
</feature>
<accession>A0A0D2MEH0</accession>
<organism evidence="10 11">
    <name type="scientific">Monoraphidium neglectum</name>
    <dbReference type="NCBI Taxonomy" id="145388"/>
    <lineage>
        <taxon>Eukaryota</taxon>
        <taxon>Viridiplantae</taxon>
        <taxon>Chlorophyta</taxon>
        <taxon>core chlorophytes</taxon>
        <taxon>Chlorophyceae</taxon>
        <taxon>CS clade</taxon>
        <taxon>Sphaeropleales</taxon>
        <taxon>Selenastraceae</taxon>
        <taxon>Monoraphidium</taxon>
    </lineage>
</organism>
<dbReference type="Pfam" id="PF01490">
    <property type="entry name" value="Aa_trans"/>
    <property type="match status" value="1"/>
</dbReference>
<dbReference type="InterPro" id="IPR013057">
    <property type="entry name" value="AA_transpt_TM"/>
</dbReference>
<dbReference type="AlphaFoldDB" id="A0A0D2MEH0"/>
<reference evidence="10 11" key="1">
    <citation type="journal article" date="2013" name="BMC Genomics">
        <title>Reconstruction of the lipid metabolism for the microalga Monoraphidium neglectum from its genome sequence reveals characteristics suitable for biofuel production.</title>
        <authorList>
            <person name="Bogen C."/>
            <person name="Al-Dilaimi A."/>
            <person name="Albersmeier A."/>
            <person name="Wichmann J."/>
            <person name="Grundmann M."/>
            <person name="Rupp O."/>
            <person name="Lauersen K.J."/>
            <person name="Blifernez-Klassen O."/>
            <person name="Kalinowski J."/>
            <person name="Goesmann A."/>
            <person name="Mussgnug J.H."/>
            <person name="Kruse O."/>
        </authorList>
    </citation>
    <scope>NUCLEOTIDE SEQUENCE [LARGE SCALE GENOMIC DNA]</scope>
    <source>
        <strain evidence="10 11">SAG 48.87</strain>
    </source>
</reference>
<keyword evidence="6 8" id="KW-1133">Transmembrane helix</keyword>
<gene>
    <name evidence="10" type="ORF">MNEG_6419</name>
</gene>
<dbReference type="GO" id="GO:0015179">
    <property type="term" value="F:L-amino acid transmembrane transporter activity"/>
    <property type="evidence" value="ECO:0007669"/>
    <property type="project" value="TreeGrafter"/>
</dbReference>
<evidence type="ECO:0000256" key="2">
    <source>
        <dbReference type="ARBA" id="ARBA00008066"/>
    </source>
</evidence>
<evidence type="ECO:0000256" key="5">
    <source>
        <dbReference type="ARBA" id="ARBA00022970"/>
    </source>
</evidence>
<dbReference type="KEGG" id="mng:MNEG_6419"/>
<feature type="transmembrane region" description="Helical" evidence="8">
    <location>
        <begin position="128"/>
        <end position="152"/>
    </location>
</feature>
<keyword evidence="5" id="KW-0029">Amino-acid transport</keyword>
<evidence type="ECO:0000256" key="3">
    <source>
        <dbReference type="ARBA" id="ARBA00022448"/>
    </source>
</evidence>
<evidence type="ECO:0000313" key="11">
    <source>
        <dbReference type="Proteomes" id="UP000054498"/>
    </source>
</evidence>
<comment type="subcellular location">
    <subcellularLocation>
        <location evidence="1">Membrane</location>
        <topology evidence="1">Multi-pass membrane protein</topology>
    </subcellularLocation>
</comment>
<feature type="domain" description="Amino acid transporter transmembrane" evidence="9">
    <location>
        <begin position="3"/>
        <end position="151"/>
    </location>
</feature>
<proteinExistence type="inferred from homology"/>
<keyword evidence="7 8" id="KW-0472">Membrane</keyword>
<sequence>MYLLGLVPGSLLILAIGLLTYFTLARGLIAGSDALGTKSYAALVNRTLGARAEGCLQLSVFVTCWVMQVVFLVVIGDILIGEPPEFHGLIRELTGLASGPAASRPLVLGVLSLCVLLPLGSLRSMDGLAAVNIVGVGSNGVLAILMVTLAAAARASGEAQPLPLWPHWKGLVAARGGALGEAGRGG</sequence>